<keyword evidence="4" id="KW-1185">Reference proteome</keyword>
<evidence type="ECO:0000313" key="3">
    <source>
        <dbReference type="EMBL" id="ABE56695.1"/>
    </source>
</evidence>
<evidence type="ECO:0000256" key="1">
    <source>
        <dbReference type="SAM" id="MobiDB-lite"/>
    </source>
</evidence>
<dbReference type="OrthoDB" id="5810809at2"/>
<evidence type="ECO:0000313" key="4">
    <source>
        <dbReference type="Proteomes" id="UP000001982"/>
    </source>
</evidence>
<dbReference type="EMBL" id="CP000302">
    <property type="protein sequence ID" value="ABE56695.1"/>
    <property type="molecule type" value="Genomic_DNA"/>
</dbReference>
<feature type="chain" id="PRO_5004181569" evidence="2">
    <location>
        <begin position="21"/>
        <end position="406"/>
    </location>
</feature>
<name>Q12IN1_SHEDO</name>
<dbReference type="STRING" id="318161.Sden_3420"/>
<dbReference type="Proteomes" id="UP000001982">
    <property type="component" value="Chromosome"/>
</dbReference>
<dbReference type="AlphaFoldDB" id="Q12IN1"/>
<protein>
    <submittedName>
        <fullName evidence="3">Uncharacterized protein</fullName>
    </submittedName>
</protein>
<reference evidence="3 4" key="1">
    <citation type="submission" date="2006-03" db="EMBL/GenBank/DDBJ databases">
        <title>Complete sequence of Shewanella denitrificans OS217.</title>
        <authorList>
            <consortium name="US DOE Joint Genome Institute"/>
            <person name="Copeland A."/>
            <person name="Lucas S."/>
            <person name="Lapidus A."/>
            <person name="Barry K."/>
            <person name="Detter J.C."/>
            <person name="Glavina del Rio T."/>
            <person name="Hammon N."/>
            <person name="Israni S."/>
            <person name="Dalin E."/>
            <person name="Tice H."/>
            <person name="Pitluck S."/>
            <person name="Brettin T."/>
            <person name="Bruce D."/>
            <person name="Han C."/>
            <person name="Tapia R."/>
            <person name="Gilna P."/>
            <person name="Kiss H."/>
            <person name="Schmutz J."/>
            <person name="Larimer F."/>
            <person name="Land M."/>
            <person name="Hauser L."/>
            <person name="Kyrpides N."/>
            <person name="Lykidis A."/>
            <person name="Richardson P."/>
        </authorList>
    </citation>
    <scope>NUCLEOTIDE SEQUENCE [LARGE SCALE GENOMIC DNA]</scope>
    <source>
        <strain evidence="4">OS217 / ATCC BAA-1090 / DSM 15013</strain>
    </source>
</reference>
<dbReference type="KEGG" id="sdn:Sden_3420"/>
<evidence type="ECO:0000256" key="2">
    <source>
        <dbReference type="SAM" id="SignalP"/>
    </source>
</evidence>
<dbReference type="eggNOG" id="ENOG5034B14">
    <property type="taxonomic scope" value="Bacteria"/>
</dbReference>
<accession>Q12IN1</accession>
<proteinExistence type="predicted"/>
<feature type="compositionally biased region" description="Basic and acidic residues" evidence="1">
    <location>
        <begin position="366"/>
        <end position="376"/>
    </location>
</feature>
<sequence length="406" mass="45304">MKYCSLSLALLCFYASNSFAALEVITALEKQTFNTIEQEYNIDTLLITVNDRFSQLNKKAYDIEGLKKGIALEQQRYDELIAELPRIIRAKTALSQTYKQIESAIDAVDQLTKKIKDDSELLKAEKIDILAEYEAVNKKRADKSQLLFKLKTDITNRLLADLSKPDSTLPVTINGSTECSKYQSIADCLKESKSGILSSTRNESPFLNEKSVLLSYEVVEANMNMKGELTYKATMQFKPSYNNKTDIRLNEELGLKSAMITLISNVPADWYINGVKIGTGNKLSHEIPLGKHGILASYKNQDKSSVEKIEASGTFNYKFNQSTFTSPPNSIANEVTATASKGVLKPTAQQQPAKKPDATYTFFSDKSSDKLDDKDPSAEKINEFFMGASPIVKKQTIEITNEPINK</sequence>
<feature type="signal peptide" evidence="2">
    <location>
        <begin position="1"/>
        <end position="20"/>
    </location>
</feature>
<dbReference type="HOGENOM" id="CLU_681323_0_0_6"/>
<feature type="region of interest" description="Disordered" evidence="1">
    <location>
        <begin position="344"/>
        <end position="376"/>
    </location>
</feature>
<gene>
    <name evidence="3" type="ordered locus">Sden_3420</name>
</gene>
<dbReference type="RefSeq" id="WP_011497837.1">
    <property type="nucleotide sequence ID" value="NC_007954.1"/>
</dbReference>
<keyword evidence="2" id="KW-0732">Signal</keyword>
<organism evidence="3 4">
    <name type="scientific">Shewanella denitrificans (strain OS217 / ATCC BAA-1090 / DSM 15013)</name>
    <dbReference type="NCBI Taxonomy" id="318161"/>
    <lineage>
        <taxon>Bacteria</taxon>
        <taxon>Pseudomonadati</taxon>
        <taxon>Pseudomonadota</taxon>
        <taxon>Gammaproteobacteria</taxon>
        <taxon>Alteromonadales</taxon>
        <taxon>Shewanellaceae</taxon>
        <taxon>Shewanella</taxon>
    </lineage>
</organism>